<organism evidence="2 3">
    <name type="scientific">Penicillium brevicompactum</name>
    <dbReference type="NCBI Taxonomy" id="5074"/>
    <lineage>
        <taxon>Eukaryota</taxon>
        <taxon>Fungi</taxon>
        <taxon>Dikarya</taxon>
        <taxon>Ascomycota</taxon>
        <taxon>Pezizomycotina</taxon>
        <taxon>Eurotiomycetes</taxon>
        <taxon>Eurotiomycetidae</taxon>
        <taxon>Eurotiales</taxon>
        <taxon>Aspergillaceae</taxon>
        <taxon>Penicillium</taxon>
    </lineage>
</organism>
<evidence type="ECO:0000313" key="2">
    <source>
        <dbReference type="EMBL" id="KAJ5346230.1"/>
    </source>
</evidence>
<sequence>MFPIIASSVRTLVGCQALPNSLIAEIFTAAGISGSHPEAIRALAHVGETAISFLIASIGAKKHVSQDIMANLTAQVMDVNYQEFVARRSGIEAFLERDFSDGRVGSIQLSLALNALIGAVWQATQNLEDVARAIMRLGQTPNRIVDANRDGLDLMAGFEKELCARSCLSIPLETATRGSDAAAARNNINEASLFHPDFEGVESVMEPVLDAGMSFQASCLPFNNPGSIPLPSSTIVEFDQLVNLGAFTEETRLETVSVGLRPFVSELSGGRDFTPVEDSPSSGASSRPTKAKGLVAGPYAKTKNTPSVESGWKLAIQHETEKCRQSGSPPPQDTFFRKEIELRLQAMVNNSKPSINGLITILVQVANASSIVSLQEALRSSRVIAGKSQSEWYARDLTGGSRLQVIEDLQGNIRHSNILELHHTVCLYRSCGGSVQCPPTDIIVVTAKQLRPQPKKKGNPVKNKEAEITDAMMKRIFPCPLDLKQNAHKRRKVSDLRKLGQRLQLLIDHFGYGIIGLLSHCSGCDEPGLRISMSMILAPSIESFQDFINILEASQGRNLSRMSEAVTPIIHHLVFEDMRQAAPFPIEYVDTDSILKQPKWSEKLFSIFS</sequence>
<feature type="region of interest" description="Disordered" evidence="1">
    <location>
        <begin position="269"/>
        <end position="306"/>
    </location>
</feature>
<dbReference type="EMBL" id="JAPZBQ010000002">
    <property type="protein sequence ID" value="KAJ5346230.1"/>
    <property type="molecule type" value="Genomic_DNA"/>
</dbReference>
<evidence type="ECO:0000313" key="3">
    <source>
        <dbReference type="Proteomes" id="UP001147695"/>
    </source>
</evidence>
<dbReference type="AlphaFoldDB" id="A0A9W9QV24"/>
<reference evidence="2" key="2">
    <citation type="journal article" date="2023" name="IMA Fungus">
        <title>Comparative genomic study of the Penicillium genus elucidates a diverse pangenome and 15 lateral gene transfer events.</title>
        <authorList>
            <person name="Petersen C."/>
            <person name="Sorensen T."/>
            <person name="Nielsen M.R."/>
            <person name="Sondergaard T.E."/>
            <person name="Sorensen J.L."/>
            <person name="Fitzpatrick D.A."/>
            <person name="Frisvad J.C."/>
            <person name="Nielsen K.L."/>
        </authorList>
    </citation>
    <scope>NUCLEOTIDE SEQUENCE</scope>
    <source>
        <strain evidence="2">IBT 35673</strain>
    </source>
</reference>
<comment type="caution">
    <text evidence="2">The sequence shown here is derived from an EMBL/GenBank/DDBJ whole genome shotgun (WGS) entry which is preliminary data.</text>
</comment>
<proteinExistence type="predicted"/>
<dbReference type="Proteomes" id="UP001147695">
    <property type="component" value="Unassembled WGS sequence"/>
</dbReference>
<reference evidence="2" key="1">
    <citation type="submission" date="2022-12" db="EMBL/GenBank/DDBJ databases">
        <authorList>
            <person name="Petersen C."/>
        </authorList>
    </citation>
    <scope>NUCLEOTIDE SEQUENCE</scope>
    <source>
        <strain evidence="2">IBT 35673</strain>
    </source>
</reference>
<name>A0A9W9QV24_PENBR</name>
<protein>
    <submittedName>
        <fullName evidence="2">Uncharacterized protein</fullName>
    </submittedName>
</protein>
<gene>
    <name evidence="2" type="ORF">N7452_004234</name>
</gene>
<feature type="compositionally biased region" description="Polar residues" evidence="1">
    <location>
        <begin position="279"/>
        <end position="288"/>
    </location>
</feature>
<accession>A0A9W9QV24</accession>
<evidence type="ECO:0000256" key="1">
    <source>
        <dbReference type="SAM" id="MobiDB-lite"/>
    </source>
</evidence>